<dbReference type="Gene3D" id="2.60.120.380">
    <property type="match status" value="4"/>
</dbReference>
<dbReference type="PROSITE" id="PS51257">
    <property type="entry name" value="PROKAR_LIPOPROTEIN"/>
    <property type="match status" value="1"/>
</dbReference>
<comment type="caution">
    <text evidence="2">The sequence shown here is derived from an EMBL/GenBank/DDBJ whole genome shotgun (WGS) entry which is preliminary data.</text>
</comment>
<reference evidence="2 3" key="1">
    <citation type="submission" date="2016-10" db="EMBL/GenBank/DDBJ databases">
        <authorList>
            <person name="Varghese N."/>
            <person name="Submissions S."/>
        </authorList>
    </citation>
    <scope>NUCLEOTIDE SEQUENCE [LARGE SCALE GENOMIC DNA]</scope>
    <source>
        <strain evidence="2 3">DSM 16525</strain>
    </source>
</reference>
<feature type="compositionally biased region" description="Low complexity" evidence="1">
    <location>
        <begin position="290"/>
        <end position="314"/>
    </location>
</feature>
<feature type="compositionally biased region" description="Low complexity" evidence="1">
    <location>
        <begin position="216"/>
        <end position="253"/>
    </location>
</feature>
<dbReference type="Proteomes" id="UP000183760">
    <property type="component" value="Unassembled WGS sequence"/>
</dbReference>
<dbReference type="SUPFAM" id="SSF89260">
    <property type="entry name" value="Collagen-binding domain"/>
    <property type="match status" value="1"/>
</dbReference>
<sequence length="669" mass="71310">MRRMNVTRRWGWVCVLAATLVACKDDKPSEVPDAGPVETGPAALTEQEPNERPEQALDITRDSTVTAELTAQPNKADEDWYRLAPASPRVVDVTVSGLPGGDITLEVHDRDRNRLAAINSEGDGKPERFPNLYVEKERWVRVAPARKGVGGAYTLTVKMRAPNDGEEHEPNDRAVDAISLPLGQTVTAFLGHAGDEDWYRVELPEAAVPTPPPGEGVPAPDDAQGAAPAQGSAPQGAEALQGAVAQGAAAAQGETPSPAPGSESGAATGTPEQGAAPLDTPPAPTGTFAGGEPPAAPQPQGAAVAQATDAGTAVPPEPPSVALKIELSAVEGVRPEISVLSAAEAPLFSLRGKEGEALSLRNIGVRATDRVVYVVVKGGWTGTGKEARRTFNSGTPYTLTVTQEEAGANAELEPNDELYKATPLTAGSYREGFISPKGDVDHFVLRTAEPVLAKVELSGVERLDLVLSMVEPPQGDGQQETVLLRANDGALKEPERLNNVACSGSCWFRVEGASRKVEGKWVKDFENAEQPYRITITTVPDNGGEEREPNNNLERAQELTPGKAVRGTVFPVKDTDFYRLDLSDRPVRTPLTATLLGILKVDVGLYLHRVQPDGKLTLVQTADRAKGDQPESIRFSAEPGVYIFEVRDAKNREANFQDSYQLTVEEGEQ</sequence>
<evidence type="ECO:0000313" key="2">
    <source>
        <dbReference type="EMBL" id="SEU22300.1"/>
    </source>
</evidence>
<protein>
    <recommendedName>
        <fullName evidence="4">ABC transporter substrate-binding protein</fullName>
    </recommendedName>
</protein>
<dbReference type="EMBL" id="FOIB01000006">
    <property type="protein sequence ID" value="SEU22300.1"/>
    <property type="molecule type" value="Genomic_DNA"/>
</dbReference>
<accession>A0ABY1CM65</accession>
<organism evidence="2 3">
    <name type="scientific">Myxococcus fulvus</name>
    <dbReference type="NCBI Taxonomy" id="33"/>
    <lineage>
        <taxon>Bacteria</taxon>
        <taxon>Pseudomonadati</taxon>
        <taxon>Myxococcota</taxon>
        <taxon>Myxococcia</taxon>
        <taxon>Myxococcales</taxon>
        <taxon>Cystobacterineae</taxon>
        <taxon>Myxococcaceae</taxon>
        <taxon>Myxococcus</taxon>
    </lineage>
</organism>
<feature type="region of interest" description="Disordered" evidence="1">
    <location>
        <begin position="26"/>
        <end position="56"/>
    </location>
</feature>
<feature type="region of interest" description="Disordered" evidence="1">
    <location>
        <begin position="206"/>
        <end position="317"/>
    </location>
</feature>
<evidence type="ECO:0000313" key="3">
    <source>
        <dbReference type="Proteomes" id="UP000183760"/>
    </source>
</evidence>
<proteinExistence type="predicted"/>
<evidence type="ECO:0000256" key="1">
    <source>
        <dbReference type="SAM" id="MobiDB-lite"/>
    </source>
</evidence>
<gene>
    <name evidence="2" type="ORF">SAMN05443572_106389</name>
</gene>
<keyword evidence="3" id="KW-1185">Reference proteome</keyword>
<evidence type="ECO:0008006" key="4">
    <source>
        <dbReference type="Google" id="ProtNLM"/>
    </source>
</evidence>
<dbReference type="RefSeq" id="WP_074956360.1">
    <property type="nucleotide sequence ID" value="NZ_BJXR01000027.1"/>
</dbReference>
<name>A0ABY1CM65_MYXFU</name>